<accession>A0A0D8BGH7</accession>
<name>A0A0D8BGH7_9ACTN</name>
<feature type="transmembrane region" description="Helical" evidence="1">
    <location>
        <begin position="226"/>
        <end position="245"/>
    </location>
</feature>
<keyword evidence="1" id="KW-1133">Transmembrane helix</keyword>
<evidence type="ECO:0000313" key="2">
    <source>
        <dbReference type="EMBL" id="KJE23175.1"/>
    </source>
</evidence>
<feature type="transmembrane region" description="Helical" evidence="1">
    <location>
        <begin position="321"/>
        <end position="343"/>
    </location>
</feature>
<comment type="caution">
    <text evidence="2">The sequence shown here is derived from an EMBL/GenBank/DDBJ whole genome shotgun (WGS) entry which is preliminary data.</text>
</comment>
<keyword evidence="1" id="KW-0812">Transmembrane</keyword>
<reference evidence="3" key="1">
    <citation type="submission" date="2015-02" db="EMBL/GenBank/DDBJ databases">
        <title>Draft Genome of Frankia sp. CpI1-S.</title>
        <authorList>
            <person name="Oshone R.T."/>
            <person name="Ngom M."/>
            <person name="Ghodhbane-Gtari F."/>
            <person name="Gtari M."/>
            <person name="Morris K."/>
            <person name="Thomas K."/>
            <person name="Sen A."/>
            <person name="Tisa L.S."/>
        </authorList>
    </citation>
    <scope>NUCLEOTIDE SEQUENCE [LARGE SCALE GENOMIC DNA]</scope>
    <source>
        <strain evidence="3">CpI1-S</strain>
    </source>
</reference>
<evidence type="ECO:0000313" key="3">
    <source>
        <dbReference type="Proteomes" id="UP000032545"/>
    </source>
</evidence>
<feature type="transmembrane region" description="Helical" evidence="1">
    <location>
        <begin position="104"/>
        <end position="127"/>
    </location>
</feature>
<gene>
    <name evidence="2" type="ORF">FF36_02378</name>
</gene>
<organism evidence="2 3">
    <name type="scientific">Frankia torreyi</name>
    <dbReference type="NCBI Taxonomy" id="1856"/>
    <lineage>
        <taxon>Bacteria</taxon>
        <taxon>Bacillati</taxon>
        <taxon>Actinomycetota</taxon>
        <taxon>Actinomycetes</taxon>
        <taxon>Frankiales</taxon>
        <taxon>Frankiaceae</taxon>
        <taxon>Frankia</taxon>
    </lineage>
</organism>
<evidence type="ECO:0000256" key="1">
    <source>
        <dbReference type="SAM" id="Phobius"/>
    </source>
</evidence>
<sequence precursor="true">MSTGAAAARRPRDLARGRCGARPAGGAWQHVGVSAGEPGLSRGVLSGQTALPVVAPPRRVLLGAPLAALVAMGLAVGAAALATWVLAAVLAVEQVAFAWAWGRALRASPGTIPLVAAGAVLADVVLLVSDRHAYGSVAGVIGVAVAVVVLYQLGLRRALTLRAPAAGRAGGEADPAGRPDTVAPPAPAARVSAELATALSGIILVALFAGYLALRAGHGAHHPADLLVIAGLLGAGSAVVAARLLGWTGLATVPADLLGVAVAVAAGAILGALGPDDLTLNAALATAASGAAVAALVDLVLARAREAGSSADEVDAAAGRVAADVLLAAILPLACAAPLVYLVGRHLPG</sequence>
<proteinExistence type="predicted"/>
<feature type="transmembrane region" description="Helical" evidence="1">
    <location>
        <begin position="66"/>
        <end position="92"/>
    </location>
</feature>
<dbReference type="AlphaFoldDB" id="A0A0D8BGH7"/>
<keyword evidence="1" id="KW-0472">Membrane</keyword>
<feature type="transmembrane region" description="Helical" evidence="1">
    <location>
        <begin position="195"/>
        <end position="214"/>
    </location>
</feature>
<protein>
    <submittedName>
        <fullName evidence="2">Uncharacterized protein</fullName>
    </submittedName>
</protein>
<dbReference type="EMBL" id="JYFN01000015">
    <property type="protein sequence ID" value="KJE23175.1"/>
    <property type="molecule type" value="Genomic_DNA"/>
</dbReference>
<keyword evidence="3" id="KW-1185">Reference proteome</keyword>
<feature type="transmembrane region" description="Helical" evidence="1">
    <location>
        <begin position="257"/>
        <end position="274"/>
    </location>
</feature>
<reference evidence="2 3" key="2">
    <citation type="journal article" date="2016" name="Genome Announc.">
        <title>Permanent Draft Genome Sequences for Two Variants of Frankia sp. Strain CpI1, the First Frankia Strain Isolated from Root Nodules of Comptonia peregrina.</title>
        <authorList>
            <person name="Oshone R."/>
            <person name="Hurst S.G.IV."/>
            <person name="Abebe-Akele F."/>
            <person name="Simpson S."/>
            <person name="Morris K."/>
            <person name="Thomas W.K."/>
            <person name="Tisa L.S."/>
        </authorList>
    </citation>
    <scope>NUCLEOTIDE SEQUENCE [LARGE SCALE GENOMIC DNA]</scope>
    <source>
        <strain evidence="3">CpI1-S</strain>
    </source>
</reference>
<feature type="transmembrane region" description="Helical" evidence="1">
    <location>
        <begin position="280"/>
        <end position="301"/>
    </location>
</feature>
<dbReference type="PATRIC" id="fig|1502723.3.peg.1445"/>
<dbReference type="Proteomes" id="UP000032545">
    <property type="component" value="Unassembled WGS sequence"/>
</dbReference>
<feature type="transmembrane region" description="Helical" evidence="1">
    <location>
        <begin position="133"/>
        <end position="153"/>
    </location>
</feature>